<dbReference type="EMBL" id="MK500334">
    <property type="protein sequence ID" value="QBK86217.1"/>
    <property type="molecule type" value="Genomic_DNA"/>
</dbReference>
<accession>A0A481YTG6</accession>
<evidence type="ECO:0000313" key="1">
    <source>
        <dbReference type="EMBL" id="QBK86217.1"/>
    </source>
</evidence>
<sequence>MNITKFKNETLPELMTEPIQIKIMCLLGVPLSPVVQEELAKPTAEGRKALVAKLQAQQIITETSVKGLRDACIKANDGDLRTVISACNKFEREQGGKEDDPVLDQPDIQNVNQEINWKDMNLIQFLKGRDEQNFLLTKIALERYYNISLNRKNLLLALVIDGCTTVKWSSCYNDEGEVFLKLFENILTTNVIKTLERINDQEPLIYIKSMITVYEAPAREAHDKKIEEYSGNSELTVYVAAKLEKLGKSSSDVGWIIEILEKEDYNTLQELKEIKTQHDVDEFITNQDLPHRRKITLRAVLNPEG</sequence>
<proteinExistence type="predicted"/>
<gene>
    <name evidence="1" type="ORF">LCMAC102_00110</name>
</gene>
<name>A0A481YTG6_9VIRU</name>
<reference evidence="1" key="1">
    <citation type="journal article" date="2019" name="MBio">
        <title>Virus Genomes from Deep Sea Sediments Expand the Ocean Megavirome and Support Independent Origins of Viral Gigantism.</title>
        <authorList>
            <person name="Backstrom D."/>
            <person name="Yutin N."/>
            <person name="Jorgensen S.L."/>
            <person name="Dharamshi J."/>
            <person name="Homa F."/>
            <person name="Zaremba-Niedwiedzka K."/>
            <person name="Spang A."/>
            <person name="Wolf Y.I."/>
            <person name="Koonin E.V."/>
            <person name="Ettema T.J."/>
        </authorList>
    </citation>
    <scope>NUCLEOTIDE SEQUENCE</scope>
</reference>
<organism evidence="1">
    <name type="scientific">Marseillevirus LCMAC102</name>
    <dbReference type="NCBI Taxonomy" id="2506603"/>
    <lineage>
        <taxon>Viruses</taxon>
        <taxon>Varidnaviria</taxon>
        <taxon>Bamfordvirae</taxon>
        <taxon>Nucleocytoviricota</taxon>
        <taxon>Megaviricetes</taxon>
        <taxon>Pimascovirales</taxon>
        <taxon>Pimascovirales incertae sedis</taxon>
        <taxon>Marseilleviridae</taxon>
    </lineage>
</organism>
<protein>
    <submittedName>
        <fullName evidence="1">Uncharacterized protein</fullName>
    </submittedName>
</protein>